<evidence type="ECO:0000256" key="3">
    <source>
        <dbReference type="SAM" id="MobiDB-lite"/>
    </source>
</evidence>
<dbReference type="GO" id="GO:0003677">
    <property type="term" value="F:DNA binding"/>
    <property type="evidence" value="ECO:0007669"/>
    <property type="project" value="UniProtKB-KW"/>
</dbReference>
<dbReference type="Gene3D" id="1.10.10.10">
    <property type="entry name" value="Winged helix-like DNA-binding domain superfamily/Winged helix DNA-binding domain"/>
    <property type="match status" value="1"/>
</dbReference>
<evidence type="ECO:0000259" key="5">
    <source>
        <dbReference type="SMART" id="SM01043"/>
    </source>
</evidence>
<comment type="similarity">
    <text evidence="1">Belongs to the AfsR/DnrI/RedD regulatory family.</text>
</comment>
<dbReference type="InterPro" id="IPR051677">
    <property type="entry name" value="AfsR-DnrI-RedD_regulator"/>
</dbReference>
<sequence>MLSLRFLGTPELLQEGRVVTGAAAQRHRVALLALLAHAAPRAVSRDRLLALLWPESEALRARHRLNVAVHALRQTFGPVVVSQGDELRLDTGLVVSDLGAFEAAVTAGDARRVVTLYSGPLLDGLFLKDAATFEAWVEGERARLARQYAGALEELADAAERDGDTAGAVEWWGRLVAHDPCRTHSALGLMRALDAAGDRAGALRHAELHARLMTQELDAAPDPLVESFARQLRVAPWPPTPPSLTTEPGPPLDPPPAVTAPPLRSGDQRPVAVPSMRPAIASRARLMGHLTVGAGVALVAVTTVAIVLYGGRVVTPADAVVSPAAQALYREGLAGIGALDSAAVFRLLTSALREDPRLARAAVLAGRIAPNDSTRIALFAKAESLAVHASTRDRLYVRTVVGTLTLDSARLAASDTLAAHHADDVEAMAARGQLLTYAGRYETVVAELTPVVRRTAARGDEVDGALSEAYVALYESHISLAAFDDAERVAREWIARMPDRAAGWERLADVLTVRGRCAAADSALAVPPMRVIAASRLRPALRLACEGDYAGAADWLGVYARVGDSRDRGAANWLRLIAERYAGRHEVAARHAAALCESMGPSCSPFRAHAQILLERGRPREAAAAFALAADWAPLAARSYGRLELTASGGALQRAWYLTHVATSLLAAGELDRAAALADTIAALVRPYVSGRGSALPHQVRGMVLAARARRAGDPAHAAQLRREAIAELRHALGRPFRGLPRARLELARLLVDEGRAGEAVAVLRPAAWRGLEQANLFYVTGPEFRLALAEAYDAAAQPDSAAAEYGRVLAAWRVAEPALDARRARVARRRAGLDRGSPRR</sequence>
<dbReference type="GO" id="GO:0006355">
    <property type="term" value="P:regulation of DNA-templated transcription"/>
    <property type="evidence" value="ECO:0007669"/>
    <property type="project" value="InterPro"/>
</dbReference>
<gene>
    <name evidence="6" type="ORF">rosag_16170</name>
</gene>
<reference evidence="6" key="1">
    <citation type="submission" date="2022-08" db="EMBL/GenBank/DDBJ databases">
        <title>Draft genome sequencing of Roseisolibacter agri AW1220.</title>
        <authorList>
            <person name="Tobiishi Y."/>
            <person name="Tonouchi A."/>
        </authorList>
    </citation>
    <scope>NUCLEOTIDE SEQUENCE</scope>
    <source>
        <strain evidence="6">AW1220</strain>
    </source>
</reference>
<dbReference type="Gene3D" id="1.25.40.10">
    <property type="entry name" value="Tetratricopeptide repeat domain"/>
    <property type="match status" value="3"/>
</dbReference>
<dbReference type="SMART" id="SM00862">
    <property type="entry name" value="Trans_reg_C"/>
    <property type="match status" value="1"/>
</dbReference>
<dbReference type="InterPro" id="IPR005158">
    <property type="entry name" value="BTAD"/>
</dbReference>
<feature type="region of interest" description="Disordered" evidence="3">
    <location>
        <begin position="235"/>
        <end position="271"/>
    </location>
</feature>
<dbReference type="Pfam" id="PF03704">
    <property type="entry name" value="BTAD"/>
    <property type="match status" value="1"/>
</dbReference>
<evidence type="ECO:0000313" key="6">
    <source>
        <dbReference type="EMBL" id="GLC25104.1"/>
    </source>
</evidence>
<organism evidence="6 7">
    <name type="scientific">Roseisolibacter agri</name>
    <dbReference type="NCBI Taxonomy" id="2014610"/>
    <lineage>
        <taxon>Bacteria</taxon>
        <taxon>Pseudomonadati</taxon>
        <taxon>Gemmatimonadota</taxon>
        <taxon>Gemmatimonadia</taxon>
        <taxon>Gemmatimonadales</taxon>
        <taxon>Gemmatimonadaceae</taxon>
        <taxon>Roseisolibacter</taxon>
    </lineage>
</organism>
<comment type="caution">
    <text evidence="6">The sequence shown here is derived from an EMBL/GenBank/DDBJ whole genome shotgun (WGS) entry which is preliminary data.</text>
</comment>
<dbReference type="AlphaFoldDB" id="A0AA37Q2C7"/>
<feature type="compositionally biased region" description="Pro residues" evidence="3">
    <location>
        <begin position="236"/>
        <end position="259"/>
    </location>
</feature>
<evidence type="ECO:0000256" key="1">
    <source>
        <dbReference type="ARBA" id="ARBA00005820"/>
    </source>
</evidence>
<dbReference type="GO" id="GO:0000160">
    <property type="term" value="P:phosphorelay signal transduction system"/>
    <property type="evidence" value="ECO:0007669"/>
    <property type="project" value="InterPro"/>
</dbReference>
<dbReference type="RefSeq" id="WP_284349545.1">
    <property type="nucleotide sequence ID" value="NZ_BRXS01000002.1"/>
</dbReference>
<evidence type="ECO:0000256" key="2">
    <source>
        <dbReference type="ARBA" id="ARBA00023125"/>
    </source>
</evidence>
<keyword evidence="7" id="KW-1185">Reference proteome</keyword>
<feature type="domain" description="Bacterial transcriptional activator" evidence="5">
    <location>
        <begin position="96"/>
        <end position="233"/>
    </location>
</feature>
<name>A0AA37Q2C7_9BACT</name>
<feature type="domain" description="OmpR/PhoB-type" evidence="4">
    <location>
        <begin position="16"/>
        <end position="89"/>
    </location>
</feature>
<dbReference type="SUPFAM" id="SSF46894">
    <property type="entry name" value="C-terminal effector domain of the bipartite response regulators"/>
    <property type="match status" value="1"/>
</dbReference>
<evidence type="ECO:0000259" key="4">
    <source>
        <dbReference type="SMART" id="SM00862"/>
    </source>
</evidence>
<dbReference type="SMART" id="SM01043">
    <property type="entry name" value="BTAD"/>
    <property type="match status" value="1"/>
</dbReference>
<dbReference type="PANTHER" id="PTHR35807">
    <property type="entry name" value="TRANSCRIPTIONAL REGULATOR REDD-RELATED"/>
    <property type="match status" value="1"/>
</dbReference>
<protein>
    <recommendedName>
        <fullName evidence="8">Bacterial transcriptional activator domain-containing protein</fullName>
    </recommendedName>
</protein>
<proteinExistence type="inferred from homology"/>
<dbReference type="InterPro" id="IPR036388">
    <property type="entry name" value="WH-like_DNA-bd_sf"/>
</dbReference>
<accession>A0AA37Q2C7</accession>
<evidence type="ECO:0008006" key="8">
    <source>
        <dbReference type="Google" id="ProtNLM"/>
    </source>
</evidence>
<evidence type="ECO:0000313" key="7">
    <source>
        <dbReference type="Proteomes" id="UP001161325"/>
    </source>
</evidence>
<dbReference type="InterPro" id="IPR001867">
    <property type="entry name" value="OmpR/PhoB-type_DNA-bd"/>
</dbReference>
<dbReference type="InterPro" id="IPR016032">
    <property type="entry name" value="Sig_transdc_resp-reg_C-effctor"/>
</dbReference>
<dbReference type="EMBL" id="BRXS01000002">
    <property type="protein sequence ID" value="GLC25104.1"/>
    <property type="molecule type" value="Genomic_DNA"/>
</dbReference>
<dbReference type="SUPFAM" id="SSF48452">
    <property type="entry name" value="TPR-like"/>
    <property type="match status" value="1"/>
</dbReference>
<dbReference type="Proteomes" id="UP001161325">
    <property type="component" value="Unassembled WGS sequence"/>
</dbReference>
<keyword evidence="2" id="KW-0238">DNA-binding</keyword>
<dbReference type="InterPro" id="IPR011990">
    <property type="entry name" value="TPR-like_helical_dom_sf"/>
</dbReference>